<feature type="compositionally biased region" description="Polar residues" evidence="1">
    <location>
        <begin position="276"/>
        <end position="288"/>
    </location>
</feature>
<feature type="region of interest" description="Disordered" evidence="1">
    <location>
        <begin position="606"/>
        <end position="657"/>
    </location>
</feature>
<keyword evidence="3" id="KW-1185">Reference proteome</keyword>
<organism evidence="2 3">
    <name type="scientific">Boletus reticuloceps</name>
    <dbReference type="NCBI Taxonomy" id="495285"/>
    <lineage>
        <taxon>Eukaryota</taxon>
        <taxon>Fungi</taxon>
        <taxon>Dikarya</taxon>
        <taxon>Basidiomycota</taxon>
        <taxon>Agaricomycotina</taxon>
        <taxon>Agaricomycetes</taxon>
        <taxon>Agaricomycetidae</taxon>
        <taxon>Boletales</taxon>
        <taxon>Boletineae</taxon>
        <taxon>Boletaceae</taxon>
        <taxon>Boletoideae</taxon>
        <taxon>Boletus</taxon>
    </lineage>
</organism>
<accession>A0A8I2YS76</accession>
<evidence type="ECO:0000313" key="2">
    <source>
        <dbReference type="EMBL" id="KAG6378139.1"/>
    </source>
</evidence>
<dbReference type="Proteomes" id="UP000683000">
    <property type="component" value="Unassembled WGS sequence"/>
</dbReference>
<dbReference type="OrthoDB" id="2573559at2759"/>
<dbReference type="EMBL" id="JAGFBS010000007">
    <property type="protein sequence ID" value="KAG6378139.1"/>
    <property type="molecule type" value="Genomic_DNA"/>
</dbReference>
<feature type="region of interest" description="Disordered" evidence="1">
    <location>
        <begin position="758"/>
        <end position="796"/>
    </location>
</feature>
<feature type="region of interest" description="Disordered" evidence="1">
    <location>
        <begin position="556"/>
        <end position="578"/>
    </location>
</feature>
<sequence>MGLIKEYVDRAVQTETESLPSPYSDPAVVLAAPPVTRRGLAQAAHTARHSSIPASSPTGSDSAYAVPPSPTSPMLAPLVSRRLSKRKHARCPAGDIVNRRIVSMPENKSENLSHGHGNRVVSMPDRVRPVLEPSVELFQSPSTAAGDSFGSYCGRHERVRVFRAPSDVPYTPSPPSSPESLLIIAAGAQLPEGFLRRKCSPEPLIEEDEDWITWANSPPRPIPALHGPLSLPYARCPSGAEGTIIEEPDNVAQMIWGLGPDDQPHNQVRTEAPPSNHENPQNPLSHGPSQIIPRLQKKRTSATQQVPKSSRAQSSHTSHAKQSFVRPQRQTPDDKHTSLSQVSPDTENRQEIVSGLPWNEGQSMPTNVGVPDNFLNDADLFPVDNNSLLEWQLARLRQALRTSLADIHSYTAYPGRLEPVIPAAVASGLPQSYPRIFVEPRPNEFVNSPTRQLPIEIAQQYRQQQLYMQALQKKKMQIQNLLPTPPNSSSPQWSSHFSPYLTYGSTFSPELVGSTEHPIPVSSQKYRTGTDASQHPRHVYDRHEHDHVNNFDTSTNTLSAKTPQIAPNVNSVPSLRQSSSSSSTLAKYIKQLQALSPIAHFSPLQPVPPPNASLPPLSSNESTGPFRTIYHSPVVPTPPSPESPQTLSRGSSFHGVRSMAPTRLVQRRLSSVPEEDSALLELSTFVSPSRLQSQATSNGILSTHDGPTGHQIRYVDVPPEQAITDLPGFEGSLGPPSIAFHETSPAKVRLPVTKEQNVREQTNSGHQHAHRKKQRYKKLKGPAAMNEPATTRGLVG</sequence>
<proteinExistence type="predicted"/>
<evidence type="ECO:0000256" key="1">
    <source>
        <dbReference type="SAM" id="MobiDB-lite"/>
    </source>
</evidence>
<protein>
    <submittedName>
        <fullName evidence="2">Uncharacterized protein</fullName>
    </submittedName>
</protein>
<name>A0A8I2YS76_9AGAM</name>
<feature type="region of interest" description="Disordered" evidence="1">
    <location>
        <begin position="255"/>
        <end position="349"/>
    </location>
</feature>
<evidence type="ECO:0000313" key="3">
    <source>
        <dbReference type="Proteomes" id="UP000683000"/>
    </source>
</evidence>
<feature type="compositionally biased region" description="Polar residues" evidence="1">
    <location>
        <begin position="556"/>
        <end position="577"/>
    </location>
</feature>
<comment type="caution">
    <text evidence="2">The sequence shown here is derived from an EMBL/GenBank/DDBJ whole genome shotgun (WGS) entry which is preliminary data.</text>
</comment>
<feature type="compositionally biased region" description="Polar residues" evidence="1">
    <location>
        <begin position="52"/>
        <end position="61"/>
    </location>
</feature>
<feature type="compositionally biased region" description="Polar residues" evidence="1">
    <location>
        <begin position="301"/>
        <end position="321"/>
    </location>
</feature>
<gene>
    <name evidence="2" type="ORF">JVT61DRAFT_13827</name>
</gene>
<reference evidence="2" key="1">
    <citation type="submission" date="2021-03" db="EMBL/GenBank/DDBJ databases">
        <title>Evolutionary innovations through gain and loss of genes in the ectomycorrhizal Boletales.</title>
        <authorList>
            <person name="Wu G."/>
            <person name="Miyauchi S."/>
            <person name="Morin E."/>
            <person name="Yang Z.-L."/>
            <person name="Xu J."/>
            <person name="Martin F.M."/>
        </authorList>
    </citation>
    <scope>NUCLEOTIDE SEQUENCE</scope>
    <source>
        <strain evidence="2">BR01</strain>
    </source>
</reference>
<dbReference type="AlphaFoldDB" id="A0A8I2YS76"/>
<feature type="region of interest" description="Disordered" evidence="1">
    <location>
        <begin position="38"/>
        <end position="71"/>
    </location>
</feature>
<feature type="compositionally biased region" description="Basic residues" evidence="1">
    <location>
        <begin position="767"/>
        <end position="780"/>
    </location>
</feature>